<feature type="active site" description="Proton acceptor" evidence="10 12">
    <location>
        <position position="36"/>
    </location>
</feature>
<dbReference type="PIRSF" id="PIRSF001461">
    <property type="entry name" value="RPE"/>
    <property type="match status" value="1"/>
</dbReference>
<comment type="similarity">
    <text evidence="6 10 11">Belongs to the ribulose-phosphate 3-epimerase family.</text>
</comment>
<evidence type="ECO:0000256" key="9">
    <source>
        <dbReference type="ARBA" id="ARBA00023235"/>
    </source>
</evidence>
<dbReference type="EMBL" id="LICA01000001">
    <property type="protein sequence ID" value="KRO97487.1"/>
    <property type="molecule type" value="Genomic_DNA"/>
</dbReference>
<evidence type="ECO:0000256" key="5">
    <source>
        <dbReference type="ARBA" id="ARBA00001954"/>
    </source>
</evidence>
<evidence type="ECO:0000313" key="15">
    <source>
        <dbReference type="EMBL" id="KRO97487.1"/>
    </source>
</evidence>
<evidence type="ECO:0000313" key="16">
    <source>
        <dbReference type="Proteomes" id="UP000051213"/>
    </source>
</evidence>
<evidence type="ECO:0000256" key="1">
    <source>
        <dbReference type="ARBA" id="ARBA00001782"/>
    </source>
</evidence>
<feature type="binding site" evidence="10 13">
    <location>
        <position position="68"/>
    </location>
    <ligand>
        <name>a divalent metal cation</name>
        <dbReference type="ChEBI" id="CHEBI:60240"/>
    </ligand>
</feature>
<feature type="active site" description="Proton donor" evidence="10 12">
    <location>
        <position position="177"/>
    </location>
</feature>
<keyword evidence="10 11" id="KW-0119">Carbohydrate metabolism</keyword>
<feature type="binding site" evidence="14">
    <location>
        <position position="179"/>
    </location>
    <ligand>
        <name>substrate</name>
    </ligand>
</feature>
<reference evidence="15 16" key="1">
    <citation type="submission" date="2015-10" db="EMBL/GenBank/DDBJ databases">
        <title>Metagenome-Assembled Genomes uncover a global brackish microbiome.</title>
        <authorList>
            <person name="Hugerth L.W."/>
            <person name="Larsson J."/>
            <person name="Alneberg J."/>
            <person name="Lindh M.V."/>
            <person name="Legrand C."/>
            <person name="Pinhassi J."/>
            <person name="Andersson A.F."/>
        </authorList>
    </citation>
    <scope>NUCLEOTIDE SEQUENCE [LARGE SCALE GENOMIC DNA]</scope>
    <source>
        <strain evidence="15">BACL26 MAG-121220-bin70</strain>
    </source>
</reference>
<evidence type="ECO:0000256" key="8">
    <source>
        <dbReference type="ARBA" id="ARBA00022723"/>
    </source>
</evidence>
<evidence type="ECO:0000256" key="7">
    <source>
        <dbReference type="ARBA" id="ARBA00013188"/>
    </source>
</evidence>
<feature type="binding site" evidence="10 14">
    <location>
        <begin position="199"/>
        <end position="200"/>
    </location>
    <ligand>
        <name>substrate</name>
    </ligand>
</feature>
<evidence type="ECO:0000256" key="3">
    <source>
        <dbReference type="ARBA" id="ARBA00001941"/>
    </source>
</evidence>
<feature type="binding site" evidence="10 14">
    <location>
        <position position="9"/>
    </location>
    <ligand>
        <name>substrate</name>
    </ligand>
</feature>
<feature type="binding site" evidence="10 14">
    <location>
        <position position="68"/>
    </location>
    <ligand>
        <name>substrate</name>
    </ligand>
</feature>
<dbReference type="FunFam" id="3.20.20.70:FF:000004">
    <property type="entry name" value="Ribulose-phosphate 3-epimerase"/>
    <property type="match status" value="1"/>
</dbReference>
<dbReference type="InterPro" id="IPR000056">
    <property type="entry name" value="Ribul_P_3_epim-like"/>
</dbReference>
<comment type="cofactor">
    <cofactor evidence="5">
        <name>Fe(2+)</name>
        <dbReference type="ChEBI" id="CHEBI:29033"/>
    </cofactor>
</comment>
<name>A0A0R2UDF3_9GAMM</name>
<dbReference type="CDD" id="cd00429">
    <property type="entry name" value="RPE"/>
    <property type="match status" value="1"/>
</dbReference>
<comment type="catalytic activity">
    <reaction evidence="1 10 11">
        <text>D-ribulose 5-phosphate = D-xylulose 5-phosphate</text>
        <dbReference type="Rhea" id="RHEA:13677"/>
        <dbReference type="ChEBI" id="CHEBI:57737"/>
        <dbReference type="ChEBI" id="CHEBI:58121"/>
        <dbReference type="EC" id="5.1.3.1"/>
    </reaction>
</comment>
<organism evidence="15 16">
    <name type="scientific">SAR92 bacterium BACL26 MAG-121220-bin70</name>
    <dbReference type="NCBI Taxonomy" id="1655626"/>
    <lineage>
        <taxon>Bacteria</taxon>
        <taxon>Pseudomonadati</taxon>
        <taxon>Pseudomonadota</taxon>
        <taxon>Gammaproteobacteria</taxon>
        <taxon>Cellvibrionales</taxon>
        <taxon>Porticoccaceae</taxon>
        <taxon>SAR92 clade</taxon>
    </lineage>
</organism>
<dbReference type="AlphaFoldDB" id="A0A0R2UDF3"/>
<dbReference type="GO" id="GO:0046872">
    <property type="term" value="F:metal ion binding"/>
    <property type="evidence" value="ECO:0007669"/>
    <property type="project" value="UniProtKB-UniRule"/>
</dbReference>
<dbReference type="InterPro" id="IPR013785">
    <property type="entry name" value="Aldolase_TIM"/>
</dbReference>
<comment type="function">
    <text evidence="10">Catalyzes the reversible epimerization of D-ribulose 5-phosphate to D-xylulose 5-phosphate.</text>
</comment>
<dbReference type="PROSITE" id="PS01086">
    <property type="entry name" value="RIBUL_P_3_EPIMER_2"/>
    <property type="match status" value="1"/>
</dbReference>
<proteinExistence type="inferred from homology"/>
<comment type="pathway">
    <text evidence="10">Carbohydrate degradation.</text>
</comment>
<sequence>MVDYLIAPSILAANFACLGDEVDKVLAAGADIVHFDVMDNHYVPNLTIGPLVCKALRDHGVTAPIDVHLMVSPVDDLIKMFADAGASYITFHPEATNHIDRSLQLVRELGCKSGLVLNPGTGLDTTRWVMDKIDMLLLMSVNPGFGGQAFIPSTIGKLKQAREMIDSSGYDIRLEVDGGVGIANIAEIAAAGADTFVAGSAIFSQPDYFEVIAKLRAELATVE</sequence>
<feature type="binding site" evidence="10 13">
    <location>
        <position position="36"/>
    </location>
    <ligand>
        <name>a divalent metal cation</name>
        <dbReference type="ChEBI" id="CHEBI:60240"/>
    </ligand>
</feature>
<comment type="cofactor">
    <cofactor evidence="2">
        <name>Mn(2+)</name>
        <dbReference type="ChEBI" id="CHEBI:29035"/>
    </cofactor>
</comment>
<comment type="cofactor">
    <cofactor evidence="4">
        <name>Zn(2+)</name>
        <dbReference type="ChEBI" id="CHEBI:29105"/>
    </cofactor>
</comment>
<keyword evidence="8 10" id="KW-0479">Metal-binding</keyword>
<feature type="binding site" evidence="10">
    <location>
        <begin position="177"/>
        <end position="179"/>
    </location>
    <ligand>
        <name>substrate</name>
    </ligand>
</feature>
<dbReference type="GO" id="GO:0005737">
    <property type="term" value="C:cytoplasm"/>
    <property type="evidence" value="ECO:0007669"/>
    <property type="project" value="UniProtKB-ARBA"/>
</dbReference>
<keyword evidence="9 10" id="KW-0413">Isomerase</keyword>
<protein>
    <recommendedName>
        <fullName evidence="7 10">Ribulose-phosphate 3-epimerase</fullName>
        <ecNumber evidence="7 10">5.1.3.1</ecNumber>
    </recommendedName>
</protein>
<dbReference type="PANTHER" id="PTHR11749">
    <property type="entry name" value="RIBULOSE-5-PHOSPHATE-3-EPIMERASE"/>
    <property type="match status" value="1"/>
</dbReference>
<evidence type="ECO:0000256" key="4">
    <source>
        <dbReference type="ARBA" id="ARBA00001947"/>
    </source>
</evidence>
<dbReference type="NCBIfam" id="NF004076">
    <property type="entry name" value="PRK05581.1-4"/>
    <property type="match status" value="1"/>
</dbReference>
<dbReference type="EC" id="5.1.3.1" evidence="7 10"/>
<gene>
    <name evidence="10" type="primary">rpe</name>
    <name evidence="15" type="ORF">ABS24_00335</name>
</gene>
<dbReference type="Pfam" id="PF00834">
    <property type="entry name" value="Ribul_P_3_epim"/>
    <property type="match status" value="1"/>
</dbReference>
<evidence type="ECO:0000256" key="6">
    <source>
        <dbReference type="ARBA" id="ARBA00009541"/>
    </source>
</evidence>
<evidence type="ECO:0000256" key="13">
    <source>
        <dbReference type="PIRSR" id="PIRSR001461-2"/>
    </source>
</evidence>
<dbReference type="NCBIfam" id="TIGR01163">
    <property type="entry name" value="rpe"/>
    <property type="match status" value="1"/>
</dbReference>
<dbReference type="HAMAP" id="MF_02227">
    <property type="entry name" value="RPE"/>
    <property type="match status" value="1"/>
</dbReference>
<comment type="cofactor">
    <cofactor evidence="3">
        <name>Co(2+)</name>
        <dbReference type="ChEBI" id="CHEBI:48828"/>
    </cofactor>
</comment>
<dbReference type="InterPro" id="IPR026019">
    <property type="entry name" value="Ribul_P_3_epim"/>
</dbReference>
<feature type="binding site" evidence="10 14">
    <location>
        <begin position="144"/>
        <end position="147"/>
    </location>
    <ligand>
        <name>substrate</name>
    </ligand>
</feature>
<dbReference type="Proteomes" id="UP000051213">
    <property type="component" value="Unassembled WGS sequence"/>
</dbReference>
<dbReference type="PROSITE" id="PS01085">
    <property type="entry name" value="RIBUL_P_3_EPIMER_1"/>
    <property type="match status" value="1"/>
</dbReference>
<dbReference type="Gene3D" id="3.20.20.70">
    <property type="entry name" value="Aldolase class I"/>
    <property type="match status" value="1"/>
</dbReference>
<keyword evidence="13" id="KW-0862">Zinc</keyword>
<keyword evidence="13" id="KW-0464">Manganese</keyword>
<evidence type="ECO:0000256" key="2">
    <source>
        <dbReference type="ARBA" id="ARBA00001936"/>
    </source>
</evidence>
<dbReference type="GO" id="GO:0006098">
    <property type="term" value="P:pentose-phosphate shunt"/>
    <property type="evidence" value="ECO:0007669"/>
    <property type="project" value="UniProtKB-UniRule"/>
</dbReference>
<accession>A0A0R2UDF3</accession>
<feature type="binding site" evidence="10 13">
    <location>
        <position position="34"/>
    </location>
    <ligand>
        <name>a divalent metal cation</name>
        <dbReference type="ChEBI" id="CHEBI:60240"/>
    </ligand>
</feature>
<dbReference type="GO" id="GO:0004750">
    <property type="term" value="F:D-ribulose-phosphate 3-epimerase activity"/>
    <property type="evidence" value="ECO:0007669"/>
    <property type="project" value="UniProtKB-UniRule"/>
</dbReference>
<dbReference type="GO" id="GO:0019323">
    <property type="term" value="P:pentose catabolic process"/>
    <property type="evidence" value="ECO:0007669"/>
    <property type="project" value="UniProtKB-UniRule"/>
</dbReference>
<dbReference type="InterPro" id="IPR011060">
    <property type="entry name" value="RibuloseP-bd_barrel"/>
</dbReference>
<evidence type="ECO:0000256" key="11">
    <source>
        <dbReference type="PIRNR" id="PIRNR001461"/>
    </source>
</evidence>
<evidence type="ECO:0000256" key="10">
    <source>
        <dbReference type="HAMAP-Rule" id="MF_02227"/>
    </source>
</evidence>
<feature type="binding site" evidence="10 13">
    <location>
        <position position="177"/>
    </location>
    <ligand>
        <name>a divalent metal cation</name>
        <dbReference type="ChEBI" id="CHEBI:60240"/>
    </ligand>
</feature>
<keyword evidence="13" id="KW-0170">Cobalt</keyword>
<comment type="cofactor">
    <cofactor evidence="10 13">
        <name>a divalent metal cation</name>
        <dbReference type="ChEBI" id="CHEBI:60240"/>
    </cofactor>
    <text evidence="10 13">Binds 1 divalent metal cation per subunit.</text>
</comment>
<evidence type="ECO:0000256" key="14">
    <source>
        <dbReference type="PIRSR" id="PIRSR001461-3"/>
    </source>
</evidence>
<evidence type="ECO:0000256" key="12">
    <source>
        <dbReference type="PIRSR" id="PIRSR001461-1"/>
    </source>
</evidence>
<dbReference type="SUPFAM" id="SSF51366">
    <property type="entry name" value="Ribulose-phoshate binding barrel"/>
    <property type="match status" value="1"/>
</dbReference>
<comment type="caution">
    <text evidence="15">The sequence shown here is derived from an EMBL/GenBank/DDBJ whole genome shotgun (WGS) entry which is preliminary data.</text>
</comment>